<sequence>MNRFILTCCISLLTICSFSQGLALFKEKGKIGFLNEKGVHVIPPRFKEARSFNEGLAAVFEKNKWGFINEKGEWVISPSYDKVKDFNYGIAMVLNDKDWFYIDKKNQPFKTLGKTYNFKGGVAFYKPGEKVGLINQEGVVIVPPTYEKIMYLNDEYFKALSQGKWGIIDAKGNIIVSCMYDAVGEYHNGITWVKENEIFYLWNNEQKIELPEVTKIISIENMDYIIAKKEKLVGMINSLGHEVIPFMYENMGELSEGLISARVNGEWGYVNTKNEVVIPFKYDYVLAFGTEGLAAARYNKKWGFIDKEGKELIPFKYEINARNYVYRKRGSGFINGLARVKYKGKWGYINTQGELLGNKWYDNLELFSK</sequence>
<dbReference type="EMBL" id="CP013690">
    <property type="protein sequence ID" value="ALU25633.1"/>
    <property type="molecule type" value="Genomic_DNA"/>
</dbReference>
<organism evidence="1 2">
    <name type="scientific">Myroides odoratimimus</name>
    <dbReference type="NCBI Taxonomy" id="76832"/>
    <lineage>
        <taxon>Bacteria</taxon>
        <taxon>Pseudomonadati</taxon>
        <taxon>Bacteroidota</taxon>
        <taxon>Flavobacteriia</taxon>
        <taxon>Flavobacteriales</taxon>
        <taxon>Flavobacteriaceae</taxon>
        <taxon>Myroides</taxon>
    </lineage>
</organism>
<reference evidence="1 2" key="1">
    <citation type="journal article" date="2016" name="J. Zhejiang Univ. Sci. B">
        <title>Antibiotic resistance mechanisms of Myroides sp.</title>
        <authorList>
            <person name="Hu S."/>
            <person name="Yuan S."/>
            <person name="Qu H."/>
            <person name="Jiang T."/>
            <person name="Zhou Y."/>
            <person name="Wang M."/>
            <person name="Ming D."/>
        </authorList>
    </citation>
    <scope>NUCLEOTIDE SEQUENCE [LARGE SCALE GENOMIC DNA]</scope>
    <source>
        <strain evidence="1 2">PR63039</strain>
    </source>
</reference>
<evidence type="ECO:0000313" key="1">
    <source>
        <dbReference type="EMBL" id="ALU25633.1"/>
    </source>
</evidence>
<dbReference type="AlphaFoldDB" id="A0A0U2XQJ1"/>
<dbReference type="Proteomes" id="UP000069030">
    <property type="component" value="Chromosome"/>
</dbReference>
<dbReference type="SUPFAM" id="SSF69360">
    <property type="entry name" value="Cell wall binding repeat"/>
    <property type="match status" value="1"/>
</dbReference>
<name>A0A0U2XQJ1_9FLAO</name>
<dbReference type="RefSeq" id="WP_006257910.1">
    <property type="nucleotide sequence ID" value="NZ_BCMQ01000002.1"/>
</dbReference>
<dbReference type="PANTHER" id="PTHR37841:SF1">
    <property type="entry name" value="DUF3298 DOMAIN-CONTAINING PROTEIN"/>
    <property type="match status" value="1"/>
</dbReference>
<evidence type="ECO:0000313" key="2">
    <source>
        <dbReference type="Proteomes" id="UP000069030"/>
    </source>
</evidence>
<gene>
    <name evidence="1" type="ORF">AS202_05565</name>
</gene>
<dbReference type="Pfam" id="PF14903">
    <property type="entry name" value="WG_beta_rep"/>
    <property type="match status" value="4"/>
</dbReference>
<accession>A0A0U2XQJ1</accession>
<protein>
    <submittedName>
        <fullName evidence="1">Uncharacterized protein</fullName>
    </submittedName>
</protein>
<proteinExistence type="predicted"/>
<dbReference type="InterPro" id="IPR032774">
    <property type="entry name" value="WG_beta_rep"/>
</dbReference>
<dbReference type="PANTHER" id="PTHR37841">
    <property type="entry name" value="GLR2918 PROTEIN"/>
    <property type="match status" value="1"/>
</dbReference>
<dbReference type="KEGG" id="mod:AS202_05565"/>